<dbReference type="NCBIfam" id="TIGR00756">
    <property type="entry name" value="PPR"/>
    <property type="match status" value="2"/>
</dbReference>
<reference evidence="3" key="1">
    <citation type="journal article" date="2025" name="Foods">
        <title>Unveiling the Microbial Signatures of Arabica Coffee Cherries: Insights into Ripeness Specific Diversity, Functional Traits, and Implications for Quality and Safety.</title>
        <authorList>
            <consortium name="RefSeq"/>
            <person name="Tenea G.N."/>
            <person name="Cifuentes V."/>
            <person name="Reyes P."/>
            <person name="Cevallos-Vallejos M."/>
        </authorList>
    </citation>
    <scope>NUCLEOTIDE SEQUENCE [LARGE SCALE GENOMIC DNA]</scope>
</reference>
<dbReference type="Proteomes" id="UP001652660">
    <property type="component" value="Chromosome 9c"/>
</dbReference>
<dbReference type="InterPro" id="IPR002885">
    <property type="entry name" value="PPR_rpt"/>
</dbReference>
<dbReference type="OrthoDB" id="730395at2759"/>
<feature type="repeat" description="PPR" evidence="2">
    <location>
        <begin position="75"/>
        <end position="109"/>
    </location>
</feature>
<organism evidence="3 4">
    <name type="scientific">Coffea arabica</name>
    <name type="common">Arabian coffee</name>
    <dbReference type="NCBI Taxonomy" id="13443"/>
    <lineage>
        <taxon>Eukaryota</taxon>
        <taxon>Viridiplantae</taxon>
        <taxon>Streptophyta</taxon>
        <taxon>Embryophyta</taxon>
        <taxon>Tracheophyta</taxon>
        <taxon>Spermatophyta</taxon>
        <taxon>Magnoliopsida</taxon>
        <taxon>eudicotyledons</taxon>
        <taxon>Gunneridae</taxon>
        <taxon>Pentapetalae</taxon>
        <taxon>asterids</taxon>
        <taxon>lamiids</taxon>
        <taxon>Gentianales</taxon>
        <taxon>Rubiaceae</taxon>
        <taxon>Ixoroideae</taxon>
        <taxon>Gardenieae complex</taxon>
        <taxon>Bertiereae - Coffeeae clade</taxon>
        <taxon>Coffeeae</taxon>
        <taxon>Coffea</taxon>
    </lineage>
</organism>
<name>A0A6P6U6V9_COFAR</name>
<gene>
    <name evidence="4" type="primary">LOC113708190</name>
</gene>
<dbReference type="Pfam" id="PF20431">
    <property type="entry name" value="E_motif"/>
    <property type="match status" value="1"/>
</dbReference>
<dbReference type="Gene3D" id="1.25.40.10">
    <property type="entry name" value="Tetratricopeptide repeat domain"/>
    <property type="match status" value="2"/>
</dbReference>
<accession>A0A6P6U6V9</accession>
<dbReference type="InterPro" id="IPR011990">
    <property type="entry name" value="TPR-like_helical_dom_sf"/>
</dbReference>
<evidence type="ECO:0000313" key="3">
    <source>
        <dbReference type="Proteomes" id="UP001652660"/>
    </source>
</evidence>
<dbReference type="AlphaFoldDB" id="A0A6P6U6V9"/>
<dbReference type="GeneID" id="113708190"/>
<dbReference type="InterPro" id="IPR046960">
    <property type="entry name" value="PPR_At4g14850-like_plant"/>
</dbReference>
<protein>
    <submittedName>
        <fullName evidence="4">Pentatricopeptide repeat-containing protein At4g21300-like</fullName>
    </submittedName>
</protein>
<keyword evidence="3" id="KW-1185">Reference proteome</keyword>
<dbReference type="RefSeq" id="XP_027086460.1">
    <property type="nucleotide sequence ID" value="XM_027230659.1"/>
</dbReference>
<sequence>MGLGGAKYDSVRISAALCACADLQALHYGKVIHGFMIRGAFSLDLYAESALIDMYAKCRHLELACTAFDLMKCKIEVSWNSIIATYGNHGHLEDALARLNEMRENGFQPDHVTFLAIISACGHTGQVEEGKQLFECMTQGFGITARIEHYACLIDLFGRAGRLEEVHQVIRSMPFTTDTGIWDMLLRACHVHGNVELVELASNHFFDLDSQNSGYYMLLSHVKANAEKWEGLNKVRNMMKERGVQKAPGYDAISQLRNTWFNNSSFGQKRHFDGRLKPNYCKISGKGSKEYSNCHMKLEILYGSRLSQISRCETIGSLCERSCCSAEDMLKSPLDEGHHAR</sequence>
<keyword evidence="1" id="KW-0677">Repeat</keyword>
<dbReference type="PANTHER" id="PTHR47926">
    <property type="entry name" value="PENTATRICOPEPTIDE REPEAT-CONTAINING PROTEIN"/>
    <property type="match status" value="1"/>
</dbReference>
<proteinExistence type="predicted"/>
<evidence type="ECO:0000313" key="4">
    <source>
        <dbReference type="RefSeq" id="XP_027086460.1"/>
    </source>
</evidence>
<evidence type="ECO:0000256" key="2">
    <source>
        <dbReference type="PROSITE-ProRule" id="PRU00708"/>
    </source>
</evidence>
<evidence type="ECO:0000256" key="1">
    <source>
        <dbReference type="ARBA" id="ARBA00022737"/>
    </source>
</evidence>
<reference evidence="4" key="2">
    <citation type="submission" date="2025-08" db="UniProtKB">
        <authorList>
            <consortium name="RefSeq"/>
        </authorList>
    </citation>
    <scope>IDENTIFICATION</scope>
    <source>
        <tissue evidence="4">Leaves</tissue>
    </source>
</reference>
<dbReference type="PANTHER" id="PTHR47926:SF357">
    <property type="entry name" value="PENTATRICOPEPTIDE REPEAT-CONTAINING PROTEIN"/>
    <property type="match status" value="1"/>
</dbReference>
<dbReference type="GO" id="GO:0003723">
    <property type="term" value="F:RNA binding"/>
    <property type="evidence" value="ECO:0007669"/>
    <property type="project" value="InterPro"/>
</dbReference>
<dbReference type="PROSITE" id="PS51375">
    <property type="entry name" value="PPR"/>
    <property type="match status" value="1"/>
</dbReference>
<dbReference type="FunFam" id="1.25.40.10:FF:000158">
    <property type="entry name" value="pentatricopeptide repeat-containing protein At2g33680"/>
    <property type="match status" value="1"/>
</dbReference>
<dbReference type="GO" id="GO:0009451">
    <property type="term" value="P:RNA modification"/>
    <property type="evidence" value="ECO:0007669"/>
    <property type="project" value="InterPro"/>
</dbReference>
<dbReference type="GO" id="GO:0099402">
    <property type="term" value="P:plant organ development"/>
    <property type="evidence" value="ECO:0007669"/>
    <property type="project" value="UniProtKB-ARBA"/>
</dbReference>
<dbReference type="InterPro" id="IPR046848">
    <property type="entry name" value="E_motif"/>
</dbReference>
<dbReference type="Pfam" id="PF13041">
    <property type="entry name" value="PPR_2"/>
    <property type="match status" value="1"/>
</dbReference>
<dbReference type="Pfam" id="PF01535">
    <property type="entry name" value="PPR"/>
    <property type="match status" value="2"/>
</dbReference>